<keyword evidence="1" id="KW-1185">Reference proteome</keyword>
<accession>A0A1I7YT67</accession>
<name>A0A1I7YT67_9BILA</name>
<proteinExistence type="predicted"/>
<reference evidence="2" key="1">
    <citation type="submission" date="2016-11" db="UniProtKB">
        <authorList>
            <consortium name="WormBaseParasite"/>
        </authorList>
    </citation>
    <scope>IDENTIFICATION</scope>
</reference>
<dbReference type="Proteomes" id="UP000095287">
    <property type="component" value="Unplaced"/>
</dbReference>
<dbReference type="AlphaFoldDB" id="A0A1I7YT67"/>
<sequence>MCGPGWTPEFSDCLGDQIGEQRDDDADVSLITGRIRATQVIDDGVAEDAAKQVTVYSAGDYFKERSWKGLDGSCDDGQSSLTLEDGRSGIAAEYRNEPV</sequence>
<organism evidence="1 2">
    <name type="scientific">Steinernema glaseri</name>
    <dbReference type="NCBI Taxonomy" id="37863"/>
    <lineage>
        <taxon>Eukaryota</taxon>
        <taxon>Metazoa</taxon>
        <taxon>Ecdysozoa</taxon>
        <taxon>Nematoda</taxon>
        <taxon>Chromadorea</taxon>
        <taxon>Rhabditida</taxon>
        <taxon>Tylenchina</taxon>
        <taxon>Panagrolaimomorpha</taxon>
        <taxon>Strongyloidoidea</taxon>
        <taxon>Steinernematidae</taxon>
        <taxon>Steinernema</taxon>
    </lineage>
</organism>
<dbReference type="WBParaSite" id="L893_g19470.t1">
    <property type="protein sequence ID" value="L893_g19470.t1"/>
    <property type="gene ID" value="L893_g19470"/>
</dbReference>
<protein>
    <submittedName>
        <fullName evidence="2">NTR domain-containing protein</fullName>
    </submittedName>
</protein>
<evidence type="ECO:0000313" key="2">
    <source>
        <dbReference type="WBParaSite" id="L893_g19470.t1"/>
    </source>
</evidence>
<evidence type="ECO:0000313" key="1">
    <source>
        <dbReference type="Proteomes" id="UP000095287"/>
    </source>
</evidence>